<sequence length="212" mass="25203">MESHKPFSPLQCNCEKCKKVIFNLENGVWYHDGKSKIKNEPKHGDKYETSKIFDEPTLRSLTGYWNKPIGSIWFSAGSWLYDPFCDMRVTKNSHFCDDEFAKELHFREPNKKSVFQIKSPKNILEIKTYKELKDFHDKYHIVEMSSSVNWINVKNDGYYGVSFHFRKFTHLSDCPDDVEYDNMMWHAGFDSESLCVWDLRAFDEVEYVEVEF</sequence>
<accession>A0A6C0ADF7</accession>
<organism evidence="1">
    <name type="scientific">viral metagenome</name>
    <dbReference type="NCBI Taxonomy" id="1070528"/>
    <lineage>
        <taxon>unclassified sequences</taxon>
        <taxon>metagenomes</taxon>
        <taxon>organismal metagenomes</taxon>
    </lineage>
</organism>
<evidence type="ECO:0000313" key="1">
    <source>
        <dbReference type="EMBL" id="QHS77483.1"/>
    </source>
</evidence>
<protein>
    <submittedName>
        <fullName evidence="1">Uncharacterized protein</fullName>
    </submittedName>
</protein>
<dbReference type="AlphaFoldDB" id="A0A6C0ADF7"/>
<reference evidence="1" key="1">
    <citation type="journal article" date="2020" name="Nature">
        <title>Giant virus diversity and host interactions through global metagenomics.</title>
        <authorList>
            <person name="Schulz F."/>
            <person name="Roux S."/>
            <person name="Paez-Espino D."/>
            <person name="Jungbluth S."/>
            <person name="Walsh D.A."/>
            <person name="Denef V.J."/>
            <person name="McMahon K.D."/>
            <person name="Konstantinidis K.T."/>
            <person name="Eloe-Fadrosh E.A."/>
            <person name="Kyrpides N.C."/>
            <person name="Woyke T."/>
        </authorList>
    </citation>
    <scope>NUCLEOTIDE SEQUENCE</scope>
    <source>
        <strain evidence="1">GVMAG-S-1004661-13</strain>
    </source>
</reference>
<dbReference type="EMBL" id="MN740550">
    <property type="protein sequence ID" value="QHS77483.1"/>
    <property type="molecule type" value="Genomic_DNA"/>
</dbReference>
<proteinExistence type="predicted"/>
<name>A0A6C0ADF7_9ZZZZ</name>